<protein>
    <submittedName>
        <fullName evidence="1">Uncharacterized protein</fullName>
    </submittedName>
</protein>
<dbReference type="Proteomes" id="UP001519538">
    <property type="component" value="Unassembled WGS sequence"/>
</dbReference>
<name>A0ABS5SRS1_9PROT</name>
<evidence type="ECO:0000313" key="1">
    <source>
        <dbReference type="EMBL" id="MBT0676160.1"/>
    </source>
</evidence>
<dbReference type="GeneID" id="79188525"/>
<dbReference type="EMBL" id="JABLUU010000015">
    <property type="protein sequence ID" value="MBT0676160.1"/>
    <property type="molecule type" value="Genomic_DNA"/>
</dbReference>
<dbReference type="RefSeq" id="WP_214165322.1">
    <property type="nucleotide sequence ID" value="NZ_JABLUU010000015.1"/>
</dbReference>
<evidence type="ECO:0000313" key="2">
    <source>
        <dbReference type="Proteomes" id="UP001519538"/>
    </source>
</evidence>
<proteinExistence type="predicted"/>
<keyword evidence="2" id="KW-1185">Reference proteome</keyword>
<gene>
    <name evidence="1" type="ORF">HNO79_12305</name>
</gene>
<sequence>MSFSLNAPWTNVDVSTLLASVPDTYNSRLVVYKTGLVDIINTEIASTPYDLLHAYFETYQAGNGYAGPAGAADDEHVSDIADKLRKNWPNLQGDAYLDH</sequence>
<organism evidence="1 2">
    <name type="scientific">Komagataeibacter oboediens</name>
    <dbReference type="NCBI Taxonomy" id="65958"/>
    <lineage>
        <taxon>Bacteria</taxon>
        <taxon>Pseudomonadati</taxon>
        <taxon>Pseudomonadota</taxon>
        <taxon>Alphaproteobacteria</taxon>
        <taxon>Acetobacterales</taxon>
        <taxon>Acetobacteraceae</taxon>
        <taxon>Komagataeibacter</taxon>
    </lineage>
</organism>
<comment type="caution">
    <text evidence="1">The sequence shown here is derived from an EMBL/GenBank/DDBJ whole genome shotgun (WGS) entry which is preliminary data.</text>
</comment>
<accession>A0ABS5SRS1</accession>
<reference evidence="1 2" key="1">
    <citation type="journal article" date="2021" name="Astrobiology">
        <title>Bacterial Cellulose Retains Robustness but Its Synthesis Declines After Exposure to a Mars-Like Environment Simulated Outside the International Space Station.</title>
        <authorList>
            <person name="Orlovska I."/>
            <person name="Podolich O."/>
            <person name="Kukharenko O."/>
            <person name="Zaets I."/>
            <person name="Reva O."/>
            <person name="Khirunenko L."/>
            <person name="Zmejkoski D."/>
            <person name="Rogalsky S."/>
            <person name="Barh D."/>
            <person name="Tiwari S."/>
            <person name="Kumavath R."/>
            <person name="Goes-Neto A."/>
            <person name="Azevedo V."/>
            <person name="Brenig B."/>
            <person name="Ghosh P."/>
            <person name="de Vera J.P."/>
            <person name="Kozyrovska N."/>
        </authorList>
    </citation>
    <scope>NUCLEOTIDE SEQUENCE [LARGE SCALE GENOMIC DNA]</scope>
    <source>
        <strain evidence="1 2">IMBG 311</strain>
    </source>
</reference>